<dbReference type="GO" id="GO:0007052">
    <property type="term" value="P:mitotic spindle organization"/>
    <property type="evidence" value="ECO:0007669"/>
    <property type="project" value="TreeGrafter"/>
</dbReference>
<name>A0A0D2E9D6_CLAB1</name>
<dbReference type="HOGENOM" id="CLU_085418_2_0_1"/>
<dbReference type="SUPFAM" id="SSF51161">
    <property type="entry name" value="Trimeric LpxA-like enzymes"/>
    <property type="match status" value="1"/>
</dbReference>
<feature type="region of interest" description="Disordered" evidence="7">
    <location>
        <begin position="87"/>
        <end position="123"/>
    </location>
</feature>
<sequence>MSAQANPPPSASQSTSAGSTRPPVTLGQTTHLDPGAYVRGTHAIVVGEHDLVHPRAQLIAVHGPLSIGDKCIISEKCIIGGPVWSSGGSAPDPTSKASGAPGSGSNQPSPLINQPGAEDGDEVERDPVKTVIHNGVYIHPSSQVHAGATIGEGVLIESHVTIIGNVIIGSHSKICAGVTVDRDVPDWTVVYGNGDIKRRRKKRPAEEDQTELVEMLRLKAMDKEREGTVTLLRAAARMASLAKKK</sequence>
<accession>A0A0D2E9D6</accession>
<comment type="similarity">
    <text evidence="2">Belongs to the dynactin subunits 5/6 family. Dynactin subunit 6 subfamily.</text>
</comment>
<dbReference type="GeneID" id="27705592"/>
<dbReference type="Gene3D" id="2.160.10.10">
    <property type="entry name" value="Hexapeptide repeat proteins"/>
    <property type="match status" value="1"/>
</dbReference>
<proteinExistence type="inferred from homology"/>
<dbReference type="OrthoDB" id="2355at2759"/>
<evidence type="ECO:0000256" key="1">
    <source>
        <dbReference type="ARBA" id="ARBA00004245"/>
    </source>
</evidence>
<comment type="subcellular location">
    <subcellularLocation>
        <location evidence="1">Cytoplasm</location>
        <location evidence="1">Cytoskeleton</location>
    </subcellularLocation>
</comment>
<dbReference type="AlphaFoldDB" id="A0A0D2E9D6"/>
<dbReference type="InterPro" id="IPR027777">
    <property type="entry name" value="DCTN6"/>
</dbReference>
<evidence type="ECO:0000313" key="9">
    <source>
        <dbReference type="Proteomes" id="UP000053789"/>
    </source>
</evidence>
<feature type="region of interest" description="Disordered" evidence="7">
    <location>
        <begin position="1"/>
        <end position="34"/>
    </location>
</feature>
<evidence type="ECO:0000256" key="7">
    <source>
        <dbReference type="SAM" id="MobiDB-lite"/>
    </source>
</evidence>
<dbReference type="Pfam" id="PF00132">
    <property type="entry name" value="Hexapep"/>
    <property type="match status" value="1"/>
</dbReference>
<evidence type="ECO:0000256" key="3">
    <source>
        <dbReference type="ARBA" id="ARBA00016573"/>
    </source>
</evidence>
<dbReference type="PANTHER" id="PTHR13072">
    <property type="entry name" value="DYNACTIN 6"/>
    <property type="match status" value="1"/>
</dbReference>
<evidence type="ECO:0000313" key="8">
    <source>
        <dbReference type="EMBL" id="KIW86751.1"/>
    </source>
</evidence>
<keyword evidence="4" id="KW-0963">Cytoplasm</keyword>
<dbReference type="PANTHER" id="PTHR13072:SF0">
    <property type="entry name" value="DYNACTIN SUBUNIT 6"/>
    <property type="match status" value="1"/>
</dbReference>
<dbReference type="InterPro" id="IPR001451">
    <property type="entry name" value="Hexapep"/>
</dbReference>
<gene>
    <name evidence="8" type="ORF">Z519_12664</name>
</gene>
<feature type="compositionally biased region" description="Pro residues" evidence="7">
    <location>
        <begin position="1"/>
        <end position="10"/>
    </location>
</feature>
<dbReference type="GO" id="GO:0005869">
    <property type="term" value="C:dynactin complex"/>
    <property type="evidence" value="ECO:0007669"/>
    <property type="project" value="InterPro"/>
</dbReference>
<dbReference type="InterPro" id="IPR011004">
    <property type="entry name" value="Trimer_LpxA-like_sf"/>
</dbReference>
<dbReference type="VEuPathDB" id="FungiDB:Z519_12664"/>
<dbReference type="EMBL" id="KN847011">
    <property type="protein sequence ID" value="KIW86751.1"/>
    <property type="molecule type" value="Genomic_DNA"/>
</dbReference>
<reference evidence="8" key="1">
    <citation type="submission" date="2015-01" db="EMBL/GenBank/DDBJ databases">
        <title>The Genome Sequence of Cladophialophora bantiana CBS 173.52.</title>
        <authorList>
            <consortium name="The Broad Institute Genomics Platform"/>
            <person name="Cuomo C."/>
            <person name="de Hoog S."/>
            <person name="Gorbushina A."/>
            <person name="Stielow B."/>
            <person name="Teixiera M."/>
            <person name="Abouelleil A."/>
            <person name="Chapman S.B."/>
            <person name="Priest M."/>
            <person name="Young S.K."/>
            <person name="Wortman J."/>
            <person name="Nusbaum C."/>
            <person name="Birren B."/>
        </authorList>
    </citation>
    <scope>NUCLEOTIDE SEQUENCE [LARGE SCALE GENOMIC DNA]</scope>
    <source>
        <strain evidence="8">CBS 173.52</strain>
    </source>
</reference>
<evidence type="ECO:0000256" key="6">
    <source>
        <dbReference type="ARBA" id="ARBA00034687"/>
    </source>
</evidence>
<feature type="compositionally biased region" description="Polar residues" evidence="7">
    <location>
        <begin position="103"/>
        <end position="112"/>
    </location>
</feature>
<protein>
    <recommendedName>
        <fullName evidence="3">Dynactin subunit 6</fullName>
    </recommendedName>
</protein>
<dbReference type="GO" id="GO:0070840">
    <property type="term" value="F:dynein complex binding"/>
    <property type="evidence" value="ECO:0007669"/>
    <property type="project" value="TreeGrafter"/>
</dbReference>
<evidence type="ECO:0000256" key="4">
    <source>
        <dbReference type="ARBA" id="ARBA00022490"/>
    </source>
</evidence>
<dbReference type="Proteomes" id="UP000053789">
    <property type="component" value="Unassembled WGS sequence"/>
</dbReference>
<evidence type="ECO:0000256" key="2">
    <source>
        <dbReference type="ARBA" id="ARBA00007719"/>
    </source>
</evidence>
<dbReference type="RefSeq" id="XP_016613420.1">
    <property type="nucleotide sequence ID" value="XM_016770369.1"/>
</dbReference>
<keyword evidence="5" id="KW-0206">Cytoskeleton</keyword>
<evidence type="ECO:0000256" key="5">
    <source>
        <dbReference type="ARBA" id="ARBA00023212"/>
    </source>
</evidence>
<keyword evidence="9" id="KW-1185">Reference proteome</keyword>
<organism evidence="8 9">
    <name type="scientific">Cladophialophora bantiana (strain ATCC 10958 / CBS 173.52 / CDC B-1940 / NIH 8579)</name>
    <name type="common">Xylohypha bantiana</name>
    <dbReference type="NCBI Taxonomy" id="1442370"/>
    <lineage>
        <taxon>Eukaryota</taxon>
        <taxon>Fungi</taxon>
        <taxon>Dikarya</taxon>
        <taxon>Ascomycota</taxon>
        <taxon>Pezizomycotina</taxon>
        <taxon>Eurotiomycetes</taxon>
        <taxon>Chaetothyriomycetidae</taxon>
        <taxon>Chaetothyriales</taxon>
        <taxon>Herpotrichiellaceae</taxon>
        <taxon>Cladophialophora</taxon>
    </lineage>
</organism>
<comment type="function">
    <text evidence="6">Part of the dynactin complex that activates the molecular motor dynein for ultra-processive transport along microtubules.</text>
</comment>